<reference evidence="2" key="1">
    <citation type="submission" date="2022-11" db="UniProtKB">
        <authorList>
            <consortium name="WormBaseParasite"/>
        </authorList>
    </citation>
    <scope>IDENTIFICATION</scope>
</reference>
<dbReference type="WBParaSite" id="JU765_v2.g17453.t1">
    <property type="protein sequence ID" value="JU765_v2.g17453.t1"/>
    <property type="gene ID" value="JU765_v2.g17453"/>
</dbReference>
<evidence type="ECO:0000313" key="1">
    <source>
        <dbReference type="Proteomes" id="UP000887576"/>
    </source>
</evidence>
<organism evidence="1 2">
    <name type="scientific">Panagrolaimus sp. JU765</name>
    <dbReference type="NCBI Taxonomy" id="591449"/>
    <lineage>
        <taxon>Eukaryota</taxon>
        <taxon>Metazoa</taxon>
        <taxon>Ecdysozoa</taxon>
        <taxon>Nematoda</taxon>
        <taxon>Chromadorea</taxon>
        <taxon>Rhabditida</taxon>
        <taxon>Tylenchina</taxon>
        <taxon>Panagrolaimomorpha</taxon>
        <taxon>Panagrolaimoidea</taxon>
        <taxon>Panagrolaimidae</taxon>
        <taxon>Panagrolaimus</taxon>
    </lineage>
</organism>
<evidence type="ECO:0000313" key="2">
    <source>
        <dbReference type="WBParaSite" id="JU765_v2.g17453.t1"/>
    </source>
</evidence>
<name>A0AC34QLJ1_9BILA</name>
<proteinExistence type="predicted"/>
<protein>
    <submittedName>
        <fullName evidence="2">rRNA-processing protein FYV7</fullName>
    </submittedName>
</protein>
<accession>A0AC34QLJ1</accession>
<dbReference type="Proteomes" id="UP000887576">
    <property type="component" value="Unplaced"/>
</dbReference>
<sequence length="118" mass="14157">MDDSKASASKPISKTQQKKEEHFKRRQMGRERDGMPRMSEYQRAKLQYEKIQKERKEAYENKRAQMERREKERESALGLRKKKDLAIKKRTKKGQPNFNAVVGCIVEKLMRDKERNKD</sequence>